<evidence type="ECO:0000256" key="1">
    <source>
        <dbReference type="ARBA" id="ARBA00004651"/>
    </source>
</evidence>
<dbReference type="PROSITE" id="PS50928">
    <property type="entry name" value="ABC_TM1"/>
    <property type="match status" value="1"/>
</dbReference>
<evidence type="ECO:0000259" key="8">
    <source>
        <dbReference type="PROSITE" id="PS50928"/>
    </source>
</evidence>
<sequence length="273" mass="31118">MGTLLRKGLFNLFMLILGVIMVVPFVFMISASLKAPGEVFVNPMQIIPDKIYTLNYETIFHHKYYFHWYWNSFSTVVMTVLLRGLLVTMAAYAFARLSFPGKNAIFLFLLSAMMIPHDTTIVAKFMLYKYMGLINTHWVIILPAAFDVFFIFLLRQFFMGIPKDLTESALIDGASHFGIYFRIILPLAVPALITMGLFTFIWTWNDFISPFIFINDINKQLVTVGLEYFQLEAGKNYALQMAGACLIVVIPITIFAVLQKYFVQGIAMSGIKG</sequence>
<comment type="caution">
    <text evidence="9">The sequence shown here is derived from an EMBL/GenBank/DDBJ whole genome shotgun (WGS) entry which is preliminary data.</text>
</comment>
<evidence type="ECO:0000256" key="7">
    <source>
        <dbReference type="RuleBase" id="RU363032"/>
    </source>
</evidence>
<keyword evidence="3" id="KW-1003">Cell membrane</keyword>
<feature type="transmembrane region" description="Helical" evidence="7">
    <location>
        <begin position="138"/>
        <end position="158"/>
    </location>
</feature>
<feature type="transmembrane region" description="Helical" evidence="7">
    <location>
        <begin position="68"/>
        <end position="92"/>
    </location>
</feature>
<dbReference type="RefSeq" id="WP_160497427.1">
    <property type="nucleotide sequence ID" value="NZ_WUBI01000001.1"/>
</dbReference>
<evidence type="ECO:0000256" key="6">
    <source>
        <dbReference type="ARBA" id="ARBA00023136"/>
    </source>
</evidence>
<dbReference type="GO" id="GO:0005886">
    <property type="term" value="C:plasma membrane"/>
    <property type="evidence" value="ECO:0007669"/>
    <property type="project" value="UniProtKB-SubCell"/>
</dbReference>
<dbReference type="PANTHER" id="PTHR43744">
    <property type="entry name" value="ABC TRANSPORTER PERMEASE PROTEIN MG189-RELATED-RELATED"/>
    <property type="match status" value="1"/>
</dbReference>
<dbReference type="GO" id="GO:0055085">
    <property type="term" value="P:transmembrane transport"/>
    <property type="evidence" value="ECO:0007669"/>
    <property type="project" value="InterPro"/>
</dbReference>
<dbReference type="InterPro" id="IPR035906">
    <property type="entry name" value="MetI-like_sf"/>
</dbReference>
<dbReference type="Gene3D" id="1.10.3720.10">
    <property type="entry name" value="MetI-like"/>
    <property type="match status" value="1"/>
</dbReference>
<dbReference type="PANTHER" id="PTHR43744:SF8">
    <property type="entry name" value="SN-GLYCEROL-3-PHOSPHATE TRANSPORT SYSTEM PERMEASE PROTEIN UGPE"/>
    <property type="match status" value="1"/>
</dbReference>
<name>A0A7X3IIH0_9BACL</name>
<feature type="domain" description="ABC transmembrane type-1" evidence="8">
    <location>
        <begin position="69"/>
        <end position="258"/>
    </location>
</feature>
<organism evidence="9 10">
    <name type="scientific">Paenibacillus dendrobii</name>
    <dbReference type="NCBI Taxonomy" id="2691084"/>
    <lineage>
        <taxon>Bacteria</taxon>
        <taxon>Bacillati</taxon>
        <taxon>Bacillota</taxon>
        <taxon>Bacilli</taxon>
        <taxon>Bacillales</taxon>
        <taxon>Paenibacillaceae</taxon>
        <taxon>Paenibacillus</taxon>
    </lineage>
</organism>
<keyword evidence="2 7" id="KW-0813">Transport</keyword>
<dbReference type="EMBL" id="WUBI01000001">
    <property type="protein sequence ID" value="MWV43966.1"/>
    <property type="molecule type" value="Genomic_DNA"/>
</dbReference>
<evidence type="ECO:0000256" key="5">
    <source>
        <dbReference type="ARBA" id="ARBA00022989"/>
    </source>
</evidence>
<dbReference type="AlphaFoldDB" id="A0A7X3IIH0"/>
<protein>
    <submittedName>
        <fullName evidence="9">ABC transporter permease subunit</fullName>
    </submittedName>
</protein>
<evidence type="ECO:0000313" key="9">
    <source>
        <dbReference type="EMBL" id="MWV43966.1"/>
    </source>
</evidence>
<feature type="transmembrane region" description="Helical" evidence="7">
    <location>
        <begin position="104"/>
        <end position="126"/>
    </location>
</feature>
<evidence type="ECO:0000256" key="2">
    <source>
        <dbReference type="ARBA" id="ARBA00022448"/>
    </source>
</evidence>
<evidence type="ECO:0000313" key="10">
    <source>
        <dbReference type="Proteomes" id="UP000460318"/>
    </source>
</evidence>
<feature type="transmembrane region" description="Helical" evidence="7">
    <location>
        <begin position="237"/>
        <end position="258"/>
    </location>
</feature>
<evidence type="ECO:0000256" key="3">
    <source>
        <dbReference type="ARBA" id="ARBA00022475"/>
    </source>
</evidence>
<proteinExistence type="inferred from homology"/>
<dbReference type="Pfam" id="PF00528">
    <property type="entry name" value="BPD_transp_1"/>
    <property type="match status" value="1"/>
</dbReference>
<comment type="similarity">
    <text evidence="7">Belongs to the binding-protein-dependent transport system permease family.</text>
</comment>
<keyword evidence="6 7" id="KW-0472">Membrane</keyword>
<feature type="transmembrane region" description="Helical" evidence="7">
    <location>
        <begin position="12"/>
        <end position="33"/>
    </location>
</feature>
<keyword evidence="4 7" id="KW-0812">Transmembrane</keyword>
<comment type="subcellular location">
    <subcellularLocation>
        <location evidence="1 7">Cell membrane</location>
        <topology evidence="1 7">Multi-pass membrane protein</topology>
    </subcellularLocation>
</comment>
<dbReference type="Proteomes" id="UP000460318">
    <property type="component" value="Unassembled WGS sequence"/>
</dbReference>
<feature type="transmembrane region" description="Helical" evidence="7">
    <location>
        <begin position="179"/>
        <end position="202"/>
    </location>
</feature>
<keyword evidence="10" id="KW-1185">Reference proteome</keyword>
<accession>A0A7X3IIH0</accession>
<dbReference type="CDD" id="cd06261">
    <property type="entry name" value="TM_PBP2"/>
    <property type="match status" value="1"/>
</dbReference>
<keyword evidence="5 7" id="KW-1133">Transmembrane helix</keyword>
<dbReference type="InterPro" id="IPR000515">
    <property type="entry name" value="MetI-like"/>
</dbReference>
<reference evidence="9 10" key="1">
    <citation type="submission" date="2019-12" db="EMBL/GenBank/DDBJ databases">
        <title>Paenibacillus sp. nov., an endophytic bacterium isolated from the stem of Dendrobium.</title>
        <authorList>
            <person name="Zhao R."/>
        </authorList>
    </citation>
    <scope>NUCLEOTIDE SEQUENCE [LARGE SCALE GENOMIC DNA]</scope>
    <source>
        <strain evidence="9 10">HJL G12</strain>
    </source>
</reference>
<dbReference type="SUPFAM" id="SSF161098">
    <property type="entry name" value="MetI-like"/>
    <property type="match status" value="1"/>
</dbReference>
<gene>
    <name evidence="9" type="ORF">GRF59_10000</name>
</gene>
<evidence type="ECO:0000256" key="4">
    <source>
        <dbReference type="ARBA" id="ARBA00022692"/>
    </source>
</evidence>